<proteinExistence type="predicted"/>
<dbReference type="AlphaFoldDB" id="A0A5S5C3D1"/>
<evidence type="ECO:0000256" key="1">
    <source>
        <dbReference type="SAM" id="MobiDB-lite"/>
    </source>
</evidence>
<dbReference type="RefSeq" id="WP_148930692.1">
    <property type="nucleotide sequence ID" value="NZ_VNHS01000007.1"/>
</dbReference>
<dbReference type="Pfam" id="PF13692">
    <property type="entry name" value="Glyco_trans_1_4"/>
    <property type="match status" value="1"/>
</dbReference>
<dbReference type="GO" id="GO:0016740">
    <property type="term" value="F:transferase activity"/>
    <property type="evidence" value="ECO:0007669"/>
    <property type="project" value="UniProtKB-KW"/>
</dbReference>
<dbReference type="Gene3D" id="3.40.50.2000">
    <property type="entry name" value="Glycogen Phosphorylase B"/>
    <property type="match status" value="1"/>
</dbReference>
<keyword evidence="2" id="KW-0808">Transferase</keyword>
<protein>
    <submittedName>
        <fullName evidence="2">Glycosyl transferase family 1</fullName>
    </submittedName>
</protein>
<feature type="compositionally biased region" description="Basic and acidic residues" evidence="1">
    <location>
        <begin position="424"/>
        <end position="445"/>
    </location>
</feature>
<dbReference type="PANTHER" id="PTHR46656:SF3">
    <property type="entry name" value="PUTATIVE-RELATED"/>
    <property type="match status" value="1"/>
</dbReference>
<keyword evidence="3" id="KW-1185">Reference proteome</keyword>
<dbReference type="Proteomes" id="UP000323257">
    <property type="component" value="Unassembled WGS sequence"/>
</dbReference>
<feature type="region of interest" description="Disordered" evidence="1">
    <location>
        <begin position="403"/>
        <end position="445"/>
    </location>
</feature>
<sequence length="445" mass="49754">MATNRPRKRLVGRRGVTGGARSPRYRVYWHGPLHRKGGLGGASKAYARALRRQGIPVQAGSSRAIKRPTAASPGKRVLVYHYPPHTMSPARAKRLGYDKVVLNTVWETTRIPARWRRAMNRYDAVLVPTRHNRKAMYDSGVQVPVYLAPHGVNTGGFRPSNPPAKLPGSQGRFVFLSVFGFQHRKNPEALLRAYWEEFTDQDNVLLVIKTSGYGNDEDGAWIRNRISRYRASLRIAHRTAPLLLLTRHLDGRELKGLYTAADAFVLPTRGEGVGMPFMEAMASGIPCIATAWGGQMDFLTPSNSFLVPYRLRRPAVSMGKNSAISRSFREIFAEKDQLWAEADLGMLKLQMRRAYANPSLCREKGRLGRRDMLGLGWQAAGRAMSSALDRVVADARGSRKAALTVGAMQKKTAGPKTARVGGHRPGDPERNRRPWLDSRFRRQPR</sequence>
<dbReference type="PANTHER" id="PTHR46656">
    <property type="entry name" value="PUTATIVE-RELATED"/>
    <property type="match status" value="1"/>
</dbReference>
<dbReference type="EMBL" id="VNHS01000007">
    <property type="protein sequence ID" value="TYP73128.1"/>
    <property type="molecule type" value="Genomic_DNA"/>
</dbReference>
<name>A0A5S5C3D1_9BACL</name>
<comment type="caution">
    <text evidence="2">The sequence shown here is derived from an EMBL/GenBank/DDBJ whole genome shotgun (WGS) entry which is preliminary data.</text>
</comment>
<evidence type="ECO:0000313" key="3">
    <source>
        <dbReference type="Proteomes" id="UP000323257"/>
    </source>
</evidence>
<organism evidence="2 3">
    <name type="scientific">Paenibacillus methanolicus</name>
    <dbReference type="NCBI Taxonomy" id="582686"/>
    <lineage>
        <taxon>Bacteria</taxon>
        <taxon>Bacillati</taxon>
        <taxon>Bacillota</taxon>
        <taxon>Bacilli</taxon>
        <taxon>Bacillales</taxon>
        <taxon>Paenibacillaceae</taxon>
        <taxon>Paenibacillus</taxon>
    </lineage>
</organism>
<dbReference type="OrthoDB" id="440232at2"/>
<gene>
    <name evidence="2" type="ORF">BCM02_107112</name>
</gene>
<reference evidence="2 3" key="1">
    <citation type="submission" date="2019-07" db="EMBL/GenBank/DDBJ databases">
        <title>Genomic Encyclopedia of Type Strains, Phase III (KMG-III): the genomes of soil and plant-associated and newly described type strains.</title>
        <authorList>
            <person name="Whitman W."/>
        </authorList>
    </citation>
    <scope>NUCLEOTIDE SEQUENCE [LARGE SCALE GENOMIC DNA]</scope>
    <source>
        <strain evidence="2 3">BL24</strain>
    </source>
</reference>
<accession>A0A5S5C3D1</accession>
<evidence type="ECO:0000313" key="2">
    <source>
        <dbReference type="EMBL" id="TYP73128.1"/>
    </source>
</evidence>
<dbReference type="SUPFAM" id="SSF53756">
    <property type="entry name" value="UDP-Glycosyltransferase/glycogen phosphorylase"/>
    <property type="match status" value="1"/>
</dbReference>